<proteinExistence type="predicted"/>
<keyword evidence="3" id="KW-0378">Hydrolase</keyword>
<feature type="transmembrane region" description="Helical" evidence="1">
    <location>
        <begin position="188"/>
        <end position="207"/>
    </location>
</feature>
<dbReference type="PANTHER" id="PTHR46211:SF8">
    <property type="entry name" value="PHOSPHODIESTERASE"/>
    <property type="match status" value="1"/>
</dbReference>
<name>A0A517SLQ5_9PLAN</name>
<feature type="transmembrane region" description="Helical" evidence="1">
    <location>
        <begin position="150"/>
        <end position="168"/>
    </location>
</feature>
<dbReference type="PROSITE" id="PS51704">
    <property type="entry name" value="GP_PDE"/>
    <property type="match status" value="1"/>
</dbReference>
<dbReference type="InParanoid" id="A0A517SLQ5"/>
<feature type="transmembrane region" description="Helical" evidence="1">
    <location>
        <begin position="347"/>
        <end position="368"/>
    </location>
</feature>
<protein>
    <submittedName>
        <fullName evidence="3">Glycerophosphoryl diester phosphodiesterase</fullName>
        <ecNumber evidence="3">3.1.4.46</ecNumber>
    </submittedName>
</protein>
<dbReference type="GO" id="GO:0006629">
    <property type="term" value="P:lipid metabolic process"/>
    <property type="evidence" value="ECO:0007669"/>
    <property type="project" value="InterPro"/>
</dbReference>
<feature type="transmembrane region" description="Helical" evidence="1">
    <location>
        <begin position="126"/>
        <end position="143"/>
    </location>
</feature>
<feature type="transmembrane region" description="Helical" evidence="1">
    <location>
        <begin position="84"/>
        <end position="106"/>
    </location>
</feature>
<dbReference type="EMBL" id="CP036271">
    <property type="protein sequence ID" value="QDT57056.1"/>
    <property type="molecule type" value="Genomic_DNA"/>
</dbReference>
<feature type="transmembrane region" description="Helical" evidence="1">
    <location>
        <begin position="51"/>
        <end position="72"/>
    </location>
</feature>
<dbReference type="PANTHER" id="PTHR46211">
    <property type="entry name" value="GLYCEROPHOSPHORYL DIESTER PHOSPHODIESTERASE"/>
    <property type="match status" value="1"/>
</dbReference>
<evidence type="ECO:0000256" key="1">
    <source>
        <dbReference type="SAM" id="Phobius"/>
    </source>
</evidence>
<dbReference type="InterPro" id="IPR017946">
    <property type="entry name" value="PLC-like_Pdiesterase_TIM-brl"/>
</dbReference>
<keyword evidence="1" id="KW-0472">Membrane</keyword>
<feature type="domain" description="GP-PDE" evidence="2">
    <location>
        <begin position="377"/>
        <end position="609"/>
    </location>
</feature>
<feature type="transmembrane region" description="Helical" evidence="1">
    <location>
        <begin position="292"/>
        <end position="320"/>
    </location>
</feature>
<dbReference type="GO" id="GO:0008889">
    <property type="term" value="F:glycerophosphodiester phosphodiesterase activity"/>
    <property type="evidence" value="ECO:0007669"/>
    <property type="project" value="UniProtKB-EC"/>
</dbReference>
<sequence>MSGPARRDTSWTSRGKAEAPLKASLAGISDAISWALHGVRERLRDVFVCSLAFEILNLAVLAPLAAAGFRLLMQRWGRASVGNFEIALFLLSPPGLAALVGIGSLIVATHFLEVAGLMRLLADRRLHWWSAFGSAAGLFYRIVQLGLRQVAVYLLLAVPFLAAIGIVYLSLWSGRDLNGLIILRPAEFWIGAGLGAAIAGIYVLLAARQFLRWLFAIPVLLFESSQSSRAALQRSTELTRGRLPVLAAAIASWGFIQVCSAGLVVALAKIVAEWILGRIGNSLTVALPVTAVLLLANAAVLMALSMFGWATFSALVLGLYRQAAGEVLIAREAILPEELPSRIPLRWVAVTGLVALCVGGLIVSGGLLGQLQLGEAVQITAHRAGALRGPENSVAAVRQAIADRADWAEIDVQRTADDKLVVMHDIDLARIGGGKRRVDQATLAEIQSLDIGSPFGPQFAGEKVPTFAEVLAAAGRELRLNVELKPHGRGDVGPLTERVVAAIQNAGLVDRCRICSQSYESLQRALELEPRLQVGFIAAVAVGDLARLDVDFLMVGADRAKRALIDRAALQEMEVHAWTVNSADQVAPLIDEGVANIITDDPVLIRQRLNEVQALSPVNRLLLRARHELMR</sequence>
<dbReference type="Gene3D" id="3.20.20.190">
    <property type="entry name" value="Phosphatidylinositol (PI) phosphodiesterase"/>
    <property type="match status" value="1"/>
</dbReference>
<dbReference type="KEGG" id="ccos:Pan44_51210"/>
<dbReference type="InterPro" id="IPR030395">
    <property type="entry name" value="GP_PDE_dom"/>
</dbReference>
<accession>A0A517SLQ5</accession>
<evidence type="ECO:0000313" key="4">
    <source>
        <dbReference type="Proteomes" id="UP000315700"/>
    </source>
</evidence>
<dbReference type="AlphaFoldDB" id="A0A517SLQ5"/>
<evidence type="ECO:0000259" key="2">
    <source>
        <dbReference type="PROSITE" id="PS51704"/>
    </source>
</evidence>
<keyword evidence="4" id="KW-1185">Reference proteome</keyword>
<dbReference type="Proteomes" id="UP000315700">
    <property type="component" value="Chromosome"/>
</dbReference>
<feature type="transmembrane region" description="Helical" evidence="1">
    <location>
        <begin position="243"/>
        <end position="272"/>
    </location>
</feature>
<dbReference type="SUPFAM" id="SSF51695">
    <property type="entry name" value="PLC-like phosphodiesterases"/>
    <property type="match status" value="1"/>
</dbReference>
<dbReference type="Pfam" id="PF03009">
    <property type="entry name" value="GDPD"/>
    <property type="match status" value="1"/>
</dbReference>
<organism evidence="3 4">
    <name type="scientific">Caulifigura coniformis</name>
    <dbReference type="NCBI Taxonomy" id="2527983"/>
    <lineage>
        <taxon>Bacteria</taxon>
        <taxon>Pseudomonadati</taxon>
        <taxon>Planctomycetota</taxon>
        <taxon>Planctomycetia</taxon>
        <taxon>Planctomycetales</taxon>
        <taxon>Planctomycetaceae</taxon>
        <taxon>Caulifigura</taxon>
    </lineage>
</organism>
<evidence type="ECO:0000313" key="3">
    <source>
        <dbReference type="EMBL" id="QDT57056.1"/>
    </source>
</evidence>
<gene>
    <name evidence="3" type="primary">ugpQ_2</name>
    <name evidence="3" type="ORF">Pan44_51210</name>
</gene>
<keyword evidence="1" id="KW-0812">Transmembrane</keyword>
<reference evidence="3 4" key="1">
    <citation type="submission" date="2019-02" db="EMBL/GenBank/DDBJ databases">
        <title>Deep-cultivation of Planctomycetes and their phenomic and genomic characterization uncovers novel biology.</title>
        <authorList>
            <person name="Wiegand S."/>
            <person name="Jogler M."/>
            <person name="Boedeker C."/>
            <person name="Pinto D."/>
            <person name="Vollmers J."/>
            <person name="Rivas-Marin E."/>
            <person name="Kohn T."/>
            <person name="Peeters S.H."/>
            <person name="Heuer A."/>
            <person name="Rast P."/>
            <person name="Oberbeckmann S."/>
            <person name="Bunk B."/>
            <person name="Jeske O."/>
            <person name="Meyerdierks A."/>
            <person name="Storesund J.E."/>
            <person name="Kallscheuer N."/>
            <person name="Luecker S."/>
            <person name="Lage O.M."/>
            <person name="Pohl T."/>
            <person name="Merkel B.J."/>
            <person name="Hornburger P."/>
            <person name="Mueller R.-W."/>
            <person name="Bruemmer F."/>
            <person name="Labrenz M."/>
            <person name="Spormann A.M."/>
            <person name="Op den Camp H."/>
            <person name="Overmann J."/>
            <person name="Amann R."/>
            <person name="Jetten M.S.M."/>
            <person name="Mascher T."/>
            <person name="Medema M.H."/>
            <person name="Devos D.P."/>
            <person name="Kaster A.-K."/>
            <person name="Ovreas L."/>
            <person name="Rohde M."/>
            <person name="Galperin M.Y."/>
            <person name="Jogler C."/>
        </authorList>
    </citation>
    <scope>NUCLEOTIDE SEQUENCE [LARGE SCALE GENOMIC DNA]</scope>
    <source>
        <strain evidence="3 4">Pan44</strain>
    </source>
</reference>
<dbReference type="EC" id="3.1.4.46" evidence="3"/>
<keyword evidence="1" id="KW-1133">Transmembrane helix</keyword>